<protein>
    <submittedName>
        <fullName evidence="1">Carbonic anhydrase or acetyltransferase, isoleucine patch superfamily</fullName>
    </submittedName>
</protein>
<keyword evidence="1" id="KW-0808">Transferase</keyword>
<reference evidence="1 2" key="1">
    <citation type="submission" date="2016-10" db="EMBL/GenBank/DDBJ databases">
        <authorList>
            <person name="de Groot N.N."/>
        </authorList>
    </citation>
    <scope>NUCLEOTIDE SEQUENCE [LARGE SCALE GENOMIC DNA]</scope>
    <source>
        <strain evidence="1 2">DSM 15283</strain>
    </source>
</reference>
<name>A0A1I4T8U0_9RHOB</name>
<keyword evidence="2" id="KW-1185">Reference proteome</keyword>
<evidence type="ECO:0000313" key="2">
    <source>
        <dbReference type="Proteomes" id="UP000199144"/>
    </source>
</evidence>
<dbReference type="Gene3D" id="2.160.10.10">
    <property type="entry name" value="Hexapeptide repeat proteins"/>
    <property type="match status" value="1"/>
</dbReference>
<dbReference type="AlphaFoldDB" id="A0A1I4T8U0"/>
<dbReference type="PANTHER" id="PTHR13061">
    <property type="entry name" value="DYNACTIN SUBUNIT P25"/>
    <property type="match status" value="1"/>
</dbReference>
<sequence>MKGKCYSLKGKSPDWQNQDGVWIAPGAHVIGDVTLGNKSSVWFNAVIRGDNEPIVIGPRCNIQDLVTMHTDPGFPLILEANCTIGHRAILHGCRIGENSLVGMGAILLNGAQIGSNCLVGAGALVTEGSSFPDGSLIVGAPAKLKRALSPTEVNGLRASADRYVRKASSYSDKMRDL</sequence>
<dbReference type="GO" id="GO:0016740">
    <property type="term" value="F:transferase activity"/>
    <property type="evidence" value="ECO:0007669"/>
    <property type="project" value="UniProtKB-KW"/>
</dbReference>
<dbReference type="PANTHER" id="PTHR13061:SF29">
    <property type="entry name" value="GAMMA CARBONIC ANHYDRASE-LIKE 1, MITOCHONDRIAL-RELATED"/>
    <property type="match status" value="1"/>
</dbReference>
<evidence type="ECO:0000313" key="1">
    <source>
        <dbReference type="EMBL" id="SFM73109.1"/>
    </source>
</evidence>
<dbReference type="InterPro" id="IPR047324">
    <property type="entry name" value="LbH_gamma_CA-like"/>
</dbReference>
<dbReference type="RefSeq" id="WP_093096873.1">
    <property type="nucleotide sequence ID" value="NZ_FOTQ01000014.1"/>
</dbReference>
<dbReference type="EMBL" id="FOTQ01000014">
    <property type="protein sequence ID" value="SFM73109.1"/>
    <property type="molecule type" value="Genomic_DNA"/>
</dbReference>
<dbReference type="Proteomes" id="UP000199144">
    <property type="component" value="Unassembled WGS sequence"/>
</dbReference>
<dbReference type="InterPro" id="IPR001451">
    <property type="entry name" value="Hexapep"/>
</dbReference>
<dbReference type="InterPro" id="IPR050484">
    <property type="entry name" value="Transf_Hexapept/Carb_Anhydrase"/>
</dbReference>
<dbReference type="Pfam" id="PF00132">
    <property type="entry name" value="Hexapep"/>
    <property type="match status" value="2"/>
</dbReference>
<dbReference type="OrthoDB" id="9803036at2"/>
<dbReference type="STRING" id="254406.SAMN04488042_11442"/>
<proteinExistence type="predicted"/>
<gene>
    <name evidence="1" type="ORF">SAMN04488042_11442</name>
</gene>
<dbReference type="CDD" id="cd04645">
    <property type="entry name" value="LbH_gamma_CA_like"/>
    <property type="match status" value="1"/>
</dbReference>
<dbReference type="InterPro" id="IPR011004">
    <property type="entry name" value="Trimer_LpxA-like_sf"/>
</dbReference>
<organism evidence="1 2">
    <name type="scientific">Shimia aestuarii</name>
    <dbReference type="NCBI Taxonomy" id="254406"/>
    <lineage>
        <taxon>Bacteria</taxon>
        <taxon>Pseudomonadati</taxon>
        <taxon>Pseudomonadota</taxon>
        <taxon>Alphaproteobacteria</taxon>
        <taxon>Rhodobacterales</taxon>
        <taxon>Roseobacteraceae</taxon>
    </lineage>
</organism>
<dbReference type="SUPFAM" id="SSF51161">
    <property type="entry name" value="Trimeric LpxA-like enzymes"/>
    <property type="match status" value="1"/>
</dbReference>
<accession>A0A1I4T8U0</accession>